<dbReference type="RefSeq" id="WP_115076209.1">
    <property type="nucleotide sequence ID" value="NZ_CP022313.1"/>
</dbReference>
<keyword evidence="3" id="KW-0489">Methyltransferase</keyword>
<keyword evidence="3" id="KW-0808">Transferase</keyword>
<sequence length="278" mass="31640">MTFISYAQNFEDIRLWRALKFFENGFYIDVGANDPIHDSVTKAFYDRGWSGINVEPMQNFHDALRQQRPRDTTLQCIASNEPGEVTFYGIPGTGLSTADPVTAQERRDLGLDVRSLTVKARTLTSICEEHAASREIHFLKIDVEGHEETVLRGMDLSRFRPWIILIETPFERDHTWEHLITDAGYTNVCFDGLNSYFLADEHLNLKPAFDMPPCQLDNFQLCLGHPFAHPVSPGEADALAQISAATQRAEHAEAQLRALQNNRAWRALQKLRSVLRRA</sequence>
<dbReference type="EMBL" id="CP022313">
    <property type="protein sequence ID" value="AXJ02751.1"/>
    <property type="molecule type" value="Genomic_DNA"/>
</dbReference>
<dbReference type="Proteomes" id="UP000254535">
    <property type="component" value="Chromosome"/>
</dbReference>
<accession>A0A345UQJ9</accession>
<evidence type="ECO:0000259" key="2">
    <source>
        <dbReference type="Pfam" id="PF05050"/>
    </source>
</evidence>
<feature type="coiled-coil region" evidence="1">
    <location>
        <begin position="235"/>
        <end position="262"/>
    </location>
</feature>
<dbReference type="PANTHER" id="PTHR34009">
    <property type="entry name" value="PROTEIN STAR"/>
    <property type="match status" value="1"/>
</dbReference>
<feature type="domain" description="Methyltransferase FkbM" evidence="2">
    <location>
        <begin position="29"/>
        <end position="185"/>
    </location>
</feature>
<evidence type="ECO:0000313" key="3">
    <source>
        <dbReference type="EMBL" id="AXJ02751.1"/>
    </source>
</evidence>
<dbReference type="GO" id="GO:0008168">
    <property type="term" value="F:methyltransferase activity"/>
    <property type="evidence" value="ECO:0007669"/>
    <property type="project" value="UniProtKB-KW"/>
</dbReference>
<dbReference type="AlphaFoldDB" id="A0A345UQJ9"/>
<name>A0A345UQJ9_PSEFL</name>
<dbReference type="PANTHER" id="PTHR34009:SF2">
    <property type="entry name" value="PROTEIN STAR"/>
    <property type="match status" value="1"/>
</dbReference>
<organism evidence="3 4">
    <name type="scientific">Pseudomonas fluorescens</name>
    <dbReference type="NCBI Taxonomy" id="294"/>
    <lineage>
        <taxon>Bacteria</taxon>
        <taxon>Pseudomonadati</taxon>
        <taxon>Pseudomonadota</taxon>
        <taxon>Gammaproteobacteria</taxon>
        <taxon>Pseudomonadales</taxon>
        <taxon>Pseudomonadaceae</taxon>
        <taxon>Pseudomonas</taxon>
    </lineage>
</organism>
<dbReference type="GO" id="GO:0032259">
    <property type="term" value="P:methylation"/>
    <property type="evidence" value="ECO:0007669"/>
    <property type="project" value="UniProtKB-KW"/>
</dbReference>
<reference evidence="3 4" key="1">
    <citation type="submission" date="2017-07" db="EMBL/GenBank/DDBJ databases">
        <title>Genome sequence of Pseudomonas NEP1.</title>
        <authorList>
            <person name="Nascimento F.X."/>
        </authorList>
    </citation>
    <scope>NUCLEOTIDE SEQUENCE [LARGE SCALE GENOMIC DNA]</scope>
    <source>
        <strain evidence="3 4">NEP1</strain>
    </source>
</reference>
<gene>
    <name evidence="3" type="ORF">CFN16_00970</name>
</gene>
<dbReference type="Gene3D" id="3.40.50.150">
    <property type="entry name" value="Vaccinia Virus protein VP39"/>
    <property type="match status" value="1"/>
</dbReference>
<dbReference type="InterPro" id="IPR053202">
    <property type="entry name" value="EGF_Rcpt_Signaling_Reg"/>
</dbReference>
<dbReference type="SUPFAM" id="SSF53335">
    <property type="entry name" value="S-adenosyl-L-methionine-dependent methyltransferases"/>
    <property type="match status" value="1"/>
</dbReference>
<dbReference type="GO" id="GO:0005886">
    <property type="term" value="C:plasma membrane"/>
    <property type="evidence" value="ECO:0007669"/>
    <property type="project" value="TreeGrafter"/>
</dbReference>
<dbReference type="GO" id="GO:0005737">
    <property type="term" value="C:cytoplasm"/>
    <property type="evidence" value="ECO:0007669"/>
    <property type="project" value="GOC"/>
</dbReference>
<proteinExistence type="predicted"/>
<evidence type="ECO:0000313" key="4">
    <source>
        <dbReference type="Proteomes" id="UP000254535"/>
    </source>
</evidence>
<dbReference type="InterPro" id="IPR029063">
    <property type="entry name" value="SAM-dependent_MTases_sf"/>
</dbReference>
<dbReference type="Pfam" id="PF05050">
    <property type="entry name" value="Methyltransf_21"/>
    <property type="match status" value="1"/>
</dbReference>
<dbReference type="GO" id="GO:0006888">
    <property type="term" value="P:endoplasmic reticulum to Golgi vesicle-mediated transport"/>
    <property type="evidence" value="ECO:0007669"/>
    <property type="project" value="TreeGrafter"/>
</dbReference>
<dbReference type="NCBIfam" id="TIGR01444">
    <property type="entry name" value="fkbM_fam"/>
    <property type="match status" value="1"/>
</dbReference>
<keyword evidence="1" id="KW-0175">Coiled coil</keyword>
<protein>
    <submittedName>
        <fullName evidence="3">Methyltransferase</fullName>
    </submittedName>
</protein>
<dbReference type="InterPro" id="IPR006342">
    <property type="entry name" value="FkbM_mtfrase"/>
</dbReference>
<dbReference type="GO" id="GO:0016197">
    <property type="term" value="P:endosomal transport"/>
    <property type="evidence" value="ECO:0007669"/>
    <property type="project" value="TreeGrafter"/>
</dbReference>
<evidence type="ECO:0000256" key="1">
    <source>
        <dbReference type="SAM" id="Coils"/>
    </source>
</evidence>